<proteinExistence type="predicted"/>
<accession>A0A397WPK9</accession>
<dbReference type="Gene3D" id="3.60.21.10">
    <property type="match status" value="1"/>
</dbReference>
<organism evidence="2 3">
    <name type="scientific">Candidatus Nanoclepta minutus</name>
    <dbReference type="NCBI Taxonomy" id="1940235"/>
    <lineage>
        <taxon>Archaea</taxon>
        <taxon>Nanobdellota</taxon>
        <taxon>Candidatus Nanoclepta</taxon>
    </lineage>
</organism>
<dbReference type="Pfam" id="PF00149">
    <property type="entry name" value="Metallophos"/>
    <property type="match status" value="1"/>
</dbReference>
<dbReference type="InterPro" id="IPR004843">
    <property type="entry name" value="Calcineurin-like_PHP"/>
</dbReference>
<dbReference type="EMBL" id="MWMI01000002">
    <property type="protein sequence ID" value="RIB35439.1"/>
    <property type="molecule type" value="Genomic_DNA"/>
</dbReference>
<dbReference type="InterPro" id="IPR029052">
    <property type="entry name" value="Metallo-depent_PP-like"/>
</dbReference>
<dbReference type="GO" id="GO:0016787">
    <property type="term" value="F:hydrolase activity"/>
    <property type="evidence" value="ECO:0007669"/>
    <property type="project" value="InterPro"/>
</dbReference>
<dbReference type="AlphaFoldDB" id="A0A397WPK9"/>
<evidence type="ECO:0000259" key="1">
    <source>
        <dbReference type="Pfam" id="PF00149"/>
    </source>
</evidence>
<evidence type="ECO:0000313" key="3">
    <source>
        <dbReference type="Proteomes" id="UP000266622"/>
    </source>
</evidence>
<dbReference type="InterPro" id="IPR051158">
    <property type="entry name" value="Metallophosphoesterase_sf"/>
</dbReference>
<reference evidence="2 3" key="1">
    <citation type="journal article" date="2018" name="Syst. Appl. Microbiol.">
        <title>A new symbiotic nanoarchaeote (Candidatus Nanoclepta minutus) and its host (Zestosphaera tikiterensis gen. nov., sp. nov.) from a New Zealand hot spring.</title>
        <authorList>
            <person name="St John E."/>
            <person name="Liu Y."/>
            <person name="Podar M."/>
            <person name="Stott M.B."/>
            <person name="Meneghin J."/>
            <person name="Chen Z."/>
            <person name="Lagutin K."/>
            <person name="Mitchell K."/>
            <person name="Reysenbach A.L."/>
        </authorList>
    </citation>
    <scope>NUCLEOTIDE SEQUENCE [LARGE SCALE GENOMIC DNA]</scope>
    <source>
        <strain evidence="2">NZ3</strain>
    </source>
</reference>
<feature type="domain" description="Calcineurin-like phosphoesterase" evidence="1">
    <location>
        <begin position="1"/>
        <end position="184"/>
    </location>
</feature>
<gene>
    <name evidence="2" type="ORF">BXU00_01595</name>
</gene>
<dbReference type="PANTHER" id="PTHR31302">
    <property type="entry name" value="TRANSMEMBRANE PROTEIN WITH METALLOPHOSPHOESTERASE DOMAIN-RELATED"/>
    <property type="match status" value="1"/>
</dbReference>
<dbReference type="Proteomes" id="UP000266622">
    <property type="component" value="Unassembled WGS sequence"/>
</dbReference>
<dbReference type="PANTHER" id="PTHR31302:SF0">
    <property type="entry name" value="TRANSMEMBRANE PROTEIN WITH METALLOPHOSPHOESTERASE DOMAIN"/>
    <property type="match status" value="1"/>
</dbReference>
<sequence length="214" mass="25316">MRIAVTSDLHLPLYLKAFQESIKGLGDIEVFIFAGDTVDRDNHIYLKKLYYILREKFGEIKIISVFGNNEHPNNWEKYKKEYGFMGWLDNEYLKIGNIYFVGTSGFPDWRKSIIYPKKDLMLRKLNDILSNIDGKVVFISHYSFCLETIKGDPGYVFGLYSREMEELVRKYSNKIILAFHGHSHFAKNWYYKFGNTEVYNVSFFIHKKPLVFEI</sequence>
<comment type="caution">
    <text evidence="2">The sequence shown here is derived from an EMBL/GenBank/DDBJ whole genome shotgun (WGS) entry which is preliminary data.</text>
</comment>
<protein>
    <recommendedName>
        <fullName evidence="1">Calcineurin-like phosphoesterase domain-containing protein</fullName>
    </recommendedName>
</protein>
<name>A0A397WPK9_9ARCH</name>
<evidence type="ECO:0000313" key="2">
    <source>
        <dbReference type="EMBL" id="RIB35439.1"/>
    </source>
</evidence>
<dbReference type="SUPFAM" id="SSF56300">
    <property type="entry name" value="Metallo-dependent phosphatases"/>
    <property type="match status" value="1"/>
</dbReference>